<dbReference type="PANTHER" id="PTHR33209:SF1">
    <property type="entry name" value="PEPTIDASE S49 DOMAIN-CONTAINING PROTEIN"/>
    <property type="match status" value="1"/>
</dbReference>
<evidence type="ECO:0000259" key="5">
    <source>
        <dbReference type="Pfam" id="PF01343"/>
    </source>
</evidence>
<dbReference type="Pfam" id="PF01343">
    <property type="entry name" value="Peptidase_S49"/>
    <property type="match status" value="1"/>
</dbReference>
<organism evidence="6 7">
    <name type="scientific">Aeromonas media</name>
    <dbReference type="NCBI Taxonomy" id="651"/>
    <lineage>
        <taxon>Bacteria</taxon>
        <taxon>Pseudomonadati</taxon>
        <taxon>Pseudomonadota</taxon>
        <taxon>Gammaproteobacteria</taxon>
        <taxon>Aeromonadales</taxon>
        <taxon>Aeromonadaceae</taxon>
        <taxon>Aeromonas</taxon>
    </lineage>
</organism>
<dbReference type="Gene3D" id="6.20.330.10">
    <property type="match status" value="1"/>
</dbReference>
<sequence length="312" mass="33781">MPKLMINYPHLASQVFGVPLYVTQEVLAGVKSLLMPRMLGNQIEVMAADDLPDGLEPKPLEARSESQYRVEGLAVIPLHGILVARRGHIDSACTELTSYEWARAQIATALADERVKEIVLDINSGGGHAVGCKELSDYIFSKRTVKPITALVNFSAYSAAYFIAAACSKVVVSETGGCGSVGVIMEHMEVSKWEEEVGLKFTTFYRGDRKKDGTPHEPLSDGAMAAINHRMDQAYDLFISSVARYRGLSIDQVKATEATLYSGEEAVSNGLADELANPQDYLNGLAASVAKSAKPAQSIGLRARAIEMQNQL</sequence>
<comment type="similarity">
    <text evidence="1">Belongs to the peptidase S49 family.</text>
</comment>
<dbReference type="EMBL" id="JAWZXF010000008">
    <property type="protein sequence ID" value="MDX7921947.1"/>
    <property type="molecule type" value="Genomic_DNA"/>
</dbReference>
<accession>A0AAP6GAY0</accession>
<evidence type="ECO:0000256" key="2">
    <source>
        <dbReference type="ARBA" id="ARBA00022670"/>
    </source>
</evidence>
<dbReference type="CDD" id="cd07022">
    <property type="entry name" value="S49_Sppa_36K_type"/>
    <property type="match status" value="1"/>
</dbReference>
<dbReference type="AlphaFoldDB" id="A0AAP6GAY0"/>
<dbReference type="Proteomes" id="UP001285835">
    <property type="component" value="Unassembled WGS sequence"/>
</dbReference>
<dbReference type="SUPFAM" id="SSF52096">
    <property type="entry name" value="ClpP/crotonase"/>
    <property type="match status" value="1"/>
</dbReference>
<dbReference type="InterPro" id="IPR002142">
    <property type="entry name" value="Peptidase_S49"/>
</dbReference>
<reference evidence="6" key="1">
    <citation type="submission" date="2023-11" db="EMBL/GenBank/DDBJ databases">
        <title>WGS of Aeromonas in Northern Israel.</title>
        <authorList>
            <person name="Hershko Y."/>
        </authorList>
    </citation>
    <scope>NUCLEOTIDE SEQUENCE</scope>
    <source>
        <strain evidence="6">02297</strain>
    </source>
</reference>
<keyword evidence="4" id="KW-0720">Serine protease</keyword>
<name>A0AAP6GAY0_AERME</name>
<dbReference type="GO" id="GO:0008236">
    <property type="term" value="F:serine-type peptidase activity"/>
    <property type="evidence" value="ECO:0007669"/>
    <property type="project" value="UniProtKB-KW"/>
</dbReference>
<comment type="caution">
    <text evidence="6">The sequence shown here is derived from an EMBL/GenBank/DDBJ whole genome shotgun (WGS) entry which is preliminary data.</text>
</comment>
<proteinExistence type="inferred from homology"/>
<dbReference type="InterPro" id="IPR033855">
    <property type="entry name" value="Protein_C"/>
</dbReference>
<evidence type="ECO:0000313" key="7">
    <source>
        <dbReference type="Proteomes" id="UP001285835"/>
    </source>
</evidence>
<feature type="domain" description="Peptidase S49" evidence="5">
    <location>
        <begin position="142"/>
        <end position="287"/>
    </location>
</feature>
<dbReference type="RefSeq" id="WP_319916876.1">
    <property type="nucleotide sequence ID" value="NZ_JAWZXF010000008.1"/>
</dbReference>
<dbReference type="InterPro" id="IPR029045">
    <property type="entry name" value="ClpP/crotonase-like_dom_sf"/>
</dbReference>
<keyword evidence="2" id="KW-0645">Protease</keyword>
<protein>
    <submittedName>
        <fullName evidence="6">S49 family peptidase</fullName>
    </submittedName>
</protein>
<gene>
    <name evidence="6" type="ORF">SJS82_08380</name>
</gene>
<dbReference type="Gene3D" id="3.90.226.10">
    <property type="entry name" value="2-enoyl-CoA Hydratase, Chain A, domain 1"/>
    <property type="match status" value="1"/>
</dbReference>
<evidence type="ECO:0000256" key="3">
    <source>
        <dbReference type="ARBA" id="ARBA00022801"/>
    </source>
</evidence>
<dbReference type="GO" id="GO:0006508">
    <property type="term" value="P:proteolysis"/>
    <property type="evidence" value="ECO:0007669"/>
    <property type="project" value="UniProtKB-KW"/>
</dbReference>
<evidence type="ECO:0000313" key="6">
    <source>
        <dbReference type="EMBL" id="MDX7921947.1"/>
    </source>
</evidence>
<dbReference type="PANTHER" id="PTHR33209">
    <property type="entry name" value="PROTEASE 4"/>
    <property type="match status" value="1"/>
</dbReference>
<evidence type="ECO:0000256" key="4">
    <source>
        <dbReference type="ARBA" id="ARBA00022825"/>
    </source>
</evidence>
<keyword evidence="3" id="KW-0378">Hydrolase</keyword>
<evidence type="ECO:0000256" key="1">
    <source>
        <dbReference type="ARBA" id="ARBA00008683"/>
    </source>
</evidence>